<dbReference type="PANTHER" id="PTHR12286">
    <property type="entry name" value="SACCHAROPINE DEHYDROGENASE-LIKE OXIDOREDUCTASE"/>
    <property type="match status" value="1"/>
</dbReference>
<dbReference type="Pfam" id="PF03435">
    <property type="entry name" value="Sacchrp_dh_NADP"/>
    <property type="match status" value="1"/>
</dbReference>
<proteinExistence type="predicted"/>
<organism evidence="2 3">
    <name type="scientific">Actinokineospora bangkokensis</name>
    <dbReference type="NCBI Taxonomy" id="1193682"/>
    <lineage>
        <taxon>Bacteria</taxon>
        <taxon>Bacillati</taxon>
        <taxon>Actinomycetota</taxon>
        <taxon>Actinomycetes</taxon>
        <taxon>Pseudonocardiales</taxon>
        <taxon>Pseudonocardiaceae</taxon>
        <taxon>Actinokineospora</taxon>
    </lineage>
</organism>
<keyword evidence="3" id="KW-1185">Reference proteome</keyword>
<evidence type="ECO:0000313" key="2">
    <source>
        <dbReference type="EMBL" id="OLR90522.1"/>
    </source>
</evidence>
<dbReference type="GO" id="GO:0009247">
    <property type="term" value="P:glycolipid biosynthetic process"/>
    <property type="evidence" value="ECO:0007669"/>
    <property type="project" value="TreeGrafter"/>
</dbReference>
<dbReference type="InterPro" id="IPR051276">
    <property type="entry name" value="Saccharopine_DH-like_oxidrdct"/>
</dbReference>
<protein>
    <submittedName>
        <fullName evidence="2">Saccharopine dehydrogenase</fullName>
    </submittedName>
</protein>
<evidence type="ECO:0000259" key="1">
    <source>
        <dbReference type="Pfam" id="PF03435"/>
    </source>
</evidence>
<accession>A0A1Q9LEQ8</accession>
<dbReference type="AlphaFoldDB" id="A0A1Q9LEQ8"/>
<dbReference type="PANTHER" id="PTHR12286:SF5">
    <property type="entry name" value="SACCHAROPINE DEHYDROGENASE-LIKE OXIDOREDUCTASE"/>
    <property type="match status" value="1"/>
</dbReference>
<dbReference type="GO" id="GO:0005886">
    <property type="term" value="C:plasma membrane"/>
    <property type="evidence" value="ECO:0007669"/>
    <property type="project" value="TreeGrafter"/>
</dbReference>
<dbReference type="Gene3D" id="3.40.50.720">
    <property type="entry name" value="NAD(P)-binding Rossmann-like Domain"/>
    <property type="match status" value="1"/>
</dbReference>
<dbReference type="InterPro" id="IPR005097">
    <property type="entry name" value="Sacchrp_dh_NADP-bd"/>
</dbReference>
<dbReference type="EMBL" id="MKQR01000026">
    <property type="protein sequence ID" value="OLR90522.1"/>
    <property type="molecule type" value="Genomic_DNA"/>
</dbReference>
<name>A0A1Q9LEQ8_9PSEU</name>
<dbReference type="Proteomes" id="UP000186040">
    <property type="component" value="Unassembled WGS sequence"/>
</dbReference>
<feature type="domain" description="Saccharopine dehydrogenase NADP binding" evidence="1">
    <location>
        <begin position="9"/>
        <end position="137"/>
    </location>
</feature>
<dbReference type="SUPFAM" id="SSF51735">
    <property type="entry name" value="NAD(P)-binding Rossmann-fold domains"/>
    <property type="match status" value="1"/>
</dbReference>
<gene>
    <name evidence="2" type="ORF">BJP25_28240</name>
</gene>
<dbReference type="InterPro" id="IPR036291">
    <property type="entry name" value="NAD(P)-bd_dom_sf"/>
</dbReference>
<comment type="caution">
    <text evidence="2">The sequence shown here is derived from an EMBL/GenBank/DDBJ whole genome shotgun (WGS) entry which is preliminary data.</text>
</comment>
<dbReference type="STRING" id="1193682.BJP25_28240"/>
<dbReference type="RefSeq" id="WP_075977197.1">
    <property type="nucleotide sequence ID" value="NZ_MKQR01000026.1"/>
</dbReference>
<sequence>MPEGRNYDIVLFGATGFTGGLTAEYLARTAPATLRWALAGRNREKLAAVRERLAAVDPALAELDLLVADATDERSLRAVVEQARVVITTVGPYITHGDKLVGACAEAGTDYVDLTGEPEFVDQTWLLHHERAQQTGARLVHCCGFDSIPYDLGVHYTVRQLPEGVPLKVEGFVQAGGTFSGGTFHSAITAFSRMRKAAQAAAQRRRLEGRPPGRRVRGVPMRPVHDSGLGLWGLPAPTVDPQVVLRSARADERYGPDFTYGHYLGFKRLPVMVGLTGGVGVLFALSQLSLTRNWLLGRISSGEGPSPERREKSWFRVRFAAEGGGQRVVTEVSGGDPGYGETAKMLAESALCLAFDDLPATAGQVTTATAMGDKLIDRLVAAGITFRVVSPG</sequence>
<dbReference type="OrthoDB" id="4369409at2"/>
<reference evidence="2 3" key="1">
    <citation type="submission" date="2016-10" db="EMBL/GenBank/DDBJ databases">
        <title>The Draft Genome Sequence of Actinokineospora bangkokensis 44EHWT reveals the biosynthetic pathway of antifungal compounds Thailandins with unusual extender unit butylmalonyl-CoA.</title>
        <authorList>
            <person name="Greule A."/>
            <person name="Intra B."/>
            <person name="Flemming S."/>
            <person name="Rommel M.G."/>
            <person name="Panbangred W."/>
            <person name="Bechthold A."/>
        </authorList>
    </citation>
    <scope>NUCLEOTIDE SEQUENCE [LARGE SCALE GENOMIC DNA]</scope>
    <source>
        <strain evidence="2 3">44EHW</strain>
    </source>
</reference>
<evidence type="ECO:0000313" key="3">
    <source>
        <dbReference type="Proteomes" id="UP000186040"/>
    </source>
</evidence>